<evidence type="ECO:0000313" key="2">
    <source>
        <dbReference type="EMBL" id="PTU22030.1"/>
    </source>
</evidence>
<dbReference type="Proteomes" id="UP000244073">
    <property type="component" value="Unassembled WGS sequence"/>
</dbReference>
<name>A0A2T5M0H2_9EURO</name>
<keyword evidence="1" id="KW-1133">Transmembrane helix</keyword>
<reference evidence="2 3" key="1">
    <citation type="journal article" date="2018" name="Proc. Natl. Acad. Sci. U.S.A.">
        <title>Linking secondary metabolites to gene clusters through genome sequencing of six diverse Aspergillus species.</title>
        <authorList>
            <person name="Kaerboelling I."/>
            <person name="Vesth T.C."/>
            <person name="Frisvad J.C."/>
            <person name="Nybo J.L."/>
            <person name="Theobald S."/>
            <person name="Kuo A."/>
            <person name="Bowyer P."/>
            <person name="Matsuda Y."/>
            <person name="Mondo S."/>
            <person name="Lyhne E.K."/>
            <person name="Kogle M.E."/>
            <person name="Clum A."/>
            <person name="Lipzen A."/>
            <person name="Salamov A."/>
            <person name="Ngan C.Y."/>
            <person name="Daum C."/>
            <person name="Chiniquy J."/>
            <person name="Barry K."/>
            <person name="LaButti K."/>
            <person name="Haridas S."/>
            <person name="Simmons B.A."/>
            <person name="Magnuson J.K."/>
            <person name="Mortensen U.H."/>
            <person name="Larsen T.O."/>
            <person name="Grigoriev I.V."/>
            <person name="Baker S.E."/>
            <person name="Andersen M.R."/>
        </authorList>
    </citation>
    <scope>NUCLEOTIDE SEQUENCE [LARGE SCALE GENOMIC DNA]</scope>
    <source>
        <strain evidence="2 3">IBT 24754</strain>
    </source>
</reference>
<dbReference type="VEuPathDB" id="FungiDB:P175DRAFT_0531576"/>
<keyword evidence="1" id="KW-0812">Transmembrane</keyword>
<proteinExistence type="predicted"/>
<dbReference type="InterPro" id="IPR029058">
    <property type="entry name" value="AB_hydrolase_fold"/>
</dbReference>
<gene>
    <name evidence="2" type="ORF">P175DRAFT_0531576</name>
</gene>
<evidence type="ECO:0000313" key="3">
    <source>
        <dbReference type="Proteomes" id="UP000244073"/>
    </source>
</evidence>
<dbReference type="SUPFAM" id="SSF53474">
    <property type="entry name" value="alpha/beta-Hydrolases"/>
    <property type="match status" value="1"/>
</dbReference>
<dbReference type="OrthoDB" id="2498029at2759"/>
<organism evidence="2 3">
    <name type="scientific">Aspergillus ochraceoroseus IBT 24754</name>
    <dbReference type="NCBI Taxonomy" id="1392256"/>
    <lineage>
        <taxon>Eukaryota</taxon>
        <taxon>Fungi</taxon>
        <taxon>Dikarya</taxon>
        <taxon>Ascomycota</taxon>
        <taxon>Pezizomycotina</taxon>
        <taxon>Eurotiomycetes</taxon>
        <taxon>Eurotiomycetidae</taxon>
        <taxon>Eurotiales</taxon>
        <taxon>Aspergillaceae</taxon>
        <taxon>Aspergillus</taxon>
        <taxon>Aspergillus subgen. Nidulantes</taxon>
    </lineage>
</organism>
<dbReference type="Gene3D" id="3.40.50.1820">
    <property type="entry name" value="alpha/beta hydrolase"/>
    <property type="match status" value="1"/>
</dbReference>
<dbReference type="RefSeq" id="XP_040753422.1">
    <property type="nucleotide sequence ID" value="XM_040899886.1"/>
</dbReference>
<accession>A0A2T5M0H2</accession>
<comment type="caution">
    <text evidence="2">The sequence shown here is derived from an EMBL/GenBank/DDBJ whole genome shotgun (WGS) entry which is preliminary data.</text>
</comment>
<dbReference type="GeneID" id="63816768"/>
<evidence type="ECO:0000256" key="1">
    <source>
        <dbReference type="SAM" id="Phobius"/>
    </source>
</evidence>
<protein>
    <submittedName>
        <fullName evidence="2">Uncharacterized protein</fullName>
    </submittedName>
</protein>
<dbReference type="EMBL" id="MSFN02000003">
    <property type="protein sequence ID" value="PTU22030.1"/>
    <property type="molecule type" value="Genomic_DNA"/>
</dbReference>
<sequence length="130" mass="14355">MAIISNRSAYISLYMLGLSALLDYMKYATITLFLPRTSINPLCRLFFGSISAYPTATFDLRGWGKSTAPREENRSAYSISAMASDIASILRQLNASAHTTGSPPTPQRRNTWMFPANTPIGALKGRLFLK</sequence>
<keyword evidence="1" id="KW-0472">Membrane</keyword>
<feature type="transmembrane region" description="Helical" evidence="1">
    <location>
        <begin position="12"/>
        <end position="34"/>
    </location>
</feature>
<dbReference type="AlphaFoldDB" id="A0A2T5M0H2"/>